<gene>
    <name evidence="3" type="ORF">B1A_14671</name>
</gene>
<reference evidence="3" key="1">
    <citation type="submission" date="2013-08" db="EMBL/GenBank/DDBJ databases">
        <authorList>
            <person name="Mendez C."/>
            <person name="Richter M."/>
            <person name="Ferrer M."/>
            <person name="Sanchez J."/>
        </authorList>
    </citation>
    <scope>NUCLEOTIDE SEQUENCE</scope>
</reference>
<dbReference type="Gene3D" id="1.20.810.10">
    <property type="entry name" value="Cytochrome Bc1 Complex, Chain C"/>
    <property type="match status" value="1"/>
</dbReference>
<dbReference type="GO" id="GO:0009055">
    <property type="term" value="F:electron transfer activity"/>
    <property type="evidence" value="ECO:0007669"/>
    <property type="project" value="InterPro"/>
</dbReference>
<feature type="non-terminal residue" evidence="3">
    <location>
        <position position="170"/>
    </location>
</feature>
<dbReference type="PANTHER" id="PTHR19271:SF16">
    <property type="entry name" value="CYTOCHROME B"/>
    <property type="match status" value="1"/>
</dbReference>
<dbReference type="InterPro" id="IPR016174">
    <property type="entry name" value="Di-haem_cyt_TM"/>
</dbReference>
<sequence length="170" mass="19049">MSKDTVTSKTTDWLDERLGVAKGSKKLLNKIFPDHWSFMLGEIALYSFIVLLFTGVFLTLFFVPSSKEVIYHGSYAPMRGQKVSEAYASTLNISFNVRAGLVMRQIHHWAANVFIAAIVAHMCRIFFTGAFRKPREMNWIVGVVLLILAIVNGFLGYSLPDDLISGTGIR</sequence>
<accession>T1B043</accession>
<organism evidence="3">
    <name type="scientific">mine drainage metagenome</name>
    <dbReference type="NCBI Taxonomy" id="410659"/>
    <lineage>
        <taxon>unclassified sequences</taxon>
        <taxon>metagenomes</taxon>
        <taxon>ecological metagenomes</taxon>
    </lineage>
</organism>
<feature type="domain" description="Cytochrome b/b6 N-terminal region profile" evidence="2">
    <location>
        <begin position="10"/>
        <end position="170"/>
    </location>
</feature>
<feature type="transmembrane region" description="Helical" evidence="1">
    <location>
        <begin position="139"/>
        <end position="159"/>
    </location>
</feature>
<dbReference type="GO" id="GO:0016020">
    <property type="term" value="C:membrane"/>
    <property type="evidence" value="ECO:0007669"/>
    <property type="project" value="InterPro"/>
</dbReference>
<keyword evidence="1" id="KW-0812">Transmembrane</keyword>
<dbReference type="PROSITE" id="PS51002">
    <property type="entry name" value="CYTB_NTER"/>
    <property type="match status" value="1"/>
</dbReference>
<proteinExistence type="predicted"/>
<dbReference type="InterPro" id="IPR005797">
    <property type="entry name" value="Cyt_b/b6_N"/>
</dbReference>
<dbReference type="GO" id="GO:0022904">
    <property type="term" value="P:respiratory electron transport chain"/>
    <property type="evidence" value="ECO:0007669"/>
    <property type="project" value="InterPro"/>
</dbReference>
<feature type="transmembrane region" description="Helical" evidence="1">
    <location>
        <begin position="43"/>
        <end position="63"/>
    </location>
</feature>
<dbReference type="Pfam" id="PF13631">
    <property type="entry name" value="Cytochrom_B_N_2"/>
    <property type="match status" value="1"/>
</dbReference>
<protein>
    <submittedName>
        <fullName evidence="3">Cytochrome b/b6 domain protein</fullName>
    </submittedName>
</protein>
<dbReference type="AlphaFoldDB" id="T1B043"/>
<comment type="caution">
    <text evidence="3">The sequence shown here is derived from an EMBL/GenBank/DDBJ whole genome shotgun (WGS) entry which is preliminary data.</text>
</comment>
<evidence type="ECO:0000259" key="2">
    <source>
        <dbReference type="PROSITE" id="PS51002"/>
    </source>
</evidence>
<feature type="transmembrane region" description="Helical" evidence="1">
    <location>
        <begin position="109"/>
        <end position="127"/>
    </location>
</feature>
<keyword evidence="1" id="KW-0472">Membrane</keyword>
<keyword evidence="1" id="KW-1133">Transmembrane helix</keyword>
<dbReference type="InterPro" id="IPR027387">
    <property type="entry name" value="Cytb/b6-like_sf"/>
</dbReference>
<reference evidence="3" key="2">
    <citation type="journal article" date="2014" name="ISME J.">
        <title>Microbial stratification in low pH oxic and suboxic macroscopic growths along an acid mine drainage.</title>
        <authorList>
            <person name="Mendez-Garcia C."/>
            <person name="Mesa V."/>
            <person name="Sprenger R.R."/>
            <person name="Richter M."/>
            <person name="Diez M.S."/>
            <person name="Solano J."/>
            <person name="Bargiela R."/>
            <person name="Golyshina O.V."/>
            <person name="Manteca A."/>
            <person name="Ramos J.L."/>
            <person name="Gallego J.R."/>
            <person name="Llorente I."/>
            <person name="Martins Dos Santos V.A."/>
            <person name="Jensen O.N."/>
            <person name="Pelaez A.I."/>
            <person name="Sanchez J."/>
            <person name="Ferrer M."/>
        </authorList>
    </citation>
    <scope>NUCLEOTIDE SEQUENCE</scope>
</reference>
<dbReference type="SUPFAM" id="SSF81342">
    <property type="entry name" value="Transmembrane di-heme cytochromes"/>
    <property type="match status" value="1"/>
</dbReference>
<evidence type="ECO:0000313" key="3">
    <source>
        <dbReference type="EMBL" id="EQD46284.1"/>
    </source>
</evidence>
<name>T1B043_9ZZZZ</name>
<dbReference type="GO" id="GO:0016491">
    <property type="term" value="F:oxidoreductase activity"/>
    <property type="evidence" value="ECO:0007669"/>
    <property type="project" value="InterPro"/>
</dbReference>
<dbReference type="EMBL" id="AUZX01010774">
    <property type="protein sequence ID" value="EQD46284.1"/>
    <property type="molecule type" value="Genomic_DNA"/>
</dbReference>
<dbReference type="PANTHER" id="PTHR19271">
    <property type="entry name" value="CYTOCHROME B"/>
    <property type="match status" value="1"/>
</dbReference>
<evidence type="ECO:0000256" key="1">
    <source>
        <dbReference type="SAM" id="Phobius"/>
    </source>
</evidence>